<gene>
    <name evidence="1" type="ORF">HII31_07890</name>
</gene>
<name>A0A8H6RIM5_9PEZI</name>
<dbReference type="GO" id="GO:0008168">
    <property type="term" value="F:methyltransferase activity"/>
    <property type="evidence" value="ECO:0007669"/>
    <property type="project" value="UniProtKB-KW"/>
</dbReference>
<dbReference type="OrthoDB" id="417697at2759"/>
<evidence type="ECO:0000313" key="1">
    <source>
        <dbReference type="EMBL" id="KAF7190731.1"/>
    </source>
</evidence>
<dbReference type="Proteomes" id="UP000660729">
    <property type="component" value="Unassembled WGS sequence"/>
</dbReference>
<organism evidence="1 2">
    <name type="scientific">Pseudocercospora fuligena</name>
    <dbReference type="NCBI Taxonomy" id="685502"/>
    <lineage>
        <taxon>Eukaryota</taxon>
        <taxon>Fungi</taxon>
        <taxon>Dikarya</taxon>
        <taxon>Ascomycota</taxon>
        <taxon>Pezizomycotina</taxon>
        <taxon>Dothideomycetes</taxon>
        <taxon>Dothideomycetidae</taxon>
        <taxon>Mycosphaerellales</taxon>
        <taxon>Mycosphaerellaceae</taxon>
        <taxon>Pseudocercospora</taxon>
    </lineage>
</organism>
<protein>
    <submittedName>
        <fullName evidence="1">N-methyltransferase tcpN</fullName>
    </submittedName>
</protein>
<dbReference type="CDD" id="cd02440">
    <property type="entry name" value="AdoMet_MTases"/>
    <property type="match status" value="1"/>
</dbReference>
<keyword evidence="1" id="KW-0808">Transferase</keyword>
<sequence length="291" mass="33271">MPYEYVLGGSEWAATRLRFQDELTKTNFDGHRLDPSIRVQHGMRIADVATGTGSWACDIAEQYPGVQVEGLDINLSEIPANGYWPKNLTFTTINLLEDMRERLLGRYDIVNVQYIMPIVDDDVFPVILGRLKSLLKPDGYLQWTDSNTNKWTWFTPTTTVFSARTAHNPDIAPTLTKLLLLAMNIIRVRSKSQDWLNRMESGFASAGFENVKQIVPKPKPSTVQPLVVNFIWTMDEGFQNILESKECGDEMRGWIEEWFENRKQLIAEVREQGVGMNTFMTRCVGRKKDGT</sequence>
<evidence type="ECO:0000313" key="2">
    <source>
        <dbReference type="Proteomes" id="UP000660729"/>
    </source>
</evidence>
<dbReference type="Gene3D" id="3.40.50.150">
    <property type="entry name" value="Vaccinia Virus protein VP39"/>
    <property type="match status" value="1"/>
</dbReference>
<dbReference type="InterPro" id="IPR029063">
    <property type="entry name" value="SAM-dependent_MTases_sf"/>
</dbReference>
<keyword evidence="1" id="KW-0489">Methyltransferase</keyword>
<comment type="caution">
    <text evidence="1">The sequence shown here is derived from an EMBL/GenBank/DDBJ whole genome shotgun (WGS) entry which is preliminary data.</text>
</comment>
<dbReference type="GO" id="GO:0032259">
    <property type="term" value="P:methylation"/>
    <property type="evidence" value="ECO:0007669"/>
    <property type="project" value="UniProtKB-KW"/>
</dbReference>
<dbReference type="SUPFAM" id="SSF53335">
    <property type="entry name" value="S-adenosyl-L-methionine-dependent methyltransferases"/>
    <property type="match status" value="1"/>
</dbReference>
<proteinExistence type="predicted"/>
<reference evidence="1" key="1">
    <citation type="submission" date="2020-04" db="EMBL/GenBank/DDBJ databases">
        <title>Draft genome resource of the tomato pathogen Pseudocercospora fuligena.</title>
        <authorList>
            <person name="Zaccaron A."/>
        </authorList>
    </citation>
    <scope>NUCLEOTIDE SEQUENCE</scope>
    <source>
        <strain evidence="1">PF001</strain>
    </source>
</reference>
<keyword evidence="2" id="KW-1185">Reference proteome</keyword>
<dbReference type="AlphaFoldDB" id="A0A8H6RIM5"/>
<accession>A0A8H6RIM5</accession>
<dbReference type="EMBL" id="JABCIY010000168">
    <property type="protein sequence ID" value="KAF7190731.1"/>
    <property type="molecule type" value="Genomic_DNA"/>
</dbReference>